<dbReference type="PROSITE" id="PS50016">
    <property type="entry name" value="ZF_PHD_2"/>
    <property type="match status" value="1"/>
</dbReference>
<reference evidence="20" key="2">
    <citation type="submission" date="2024-06" db="UniProtKB">
        <authorList>
            <consortium name="EnsemblMetazoa"/>
        </authorList>
    </citation>
    <scope>IDENTIFICATION</scope>
</reference>
<feature type="compositionally biased region" description="Pro residues" evidence="15">
    <location>
        <begin position="415"/>
        <end position="424"/>
    </location>
</feature>
<feature type="domain" description="MYND-type" evidence="19">
    <location>
        <begin position="881"/>
        <end position="915"/>
    </location>
</feature>
<feature type="region of interest" description="Disordered" evidence="15">
    <location>
        <begin position="919"/>
        <end position="939"/>
    </location>
</feature>
<dbReference type="Proteomes" id="UP000007879">
    <property type="component" value="Unassembled WGS sequence"/>
</dbReference>
<keyword evidence="6" id="KW-0862">Zinc</keyword>
<feature type="compositionally biased region" description="Polar residues" evidence="15">
    <location>
        <begin position="587"/>
        <end position="596"/>
    </location>
</feature>
<feature type="compositionally biased region" description="Polar residues" evidence="15">
    <location>
        <begin position="32"/>
        <end position="56"/>
    </location>
</feature>
<feature type="compositionally biased region" description="Pro residues" evidence="15">
    <location>
        <begin position="57"/>
        <end position="68"/>
    </location>
</feature>
<dbReference type="InterPro" id="IPR036427">
    <property type="entry name" value="Bromodomain-like_sf"/>
</dbReference>
<evidence type="ECO:0000256" key="12">
    <source>
        <dbReference type="PROSITE-ProRule" id="PRU00035"/>
    </source>
</evidence>
<dbReference type="GO" id="GO:0005737">
    <property type="term" value="C:cytoplasm"/>
    <property type="evidence" value="ECO:0007669"/>
    <property type="project" value="TreeGrafter"/>
</dbReference>
<evidence type="ECO:0000256" key="11">
    <source>
        <dbReference type="ARBA" id="ARBA00023242"/>
    </source>
</evidence>
<gene>
    <name evidence="20" type="primary">100632791</name>
</gene>
<dbReference type="GO" id="GO:0005634">
    <property type="term" value="C:nucleus"/>
    <property type="evidence" value="ECO:0007669"/>
    <property type="project" value="UniProtKB-SubCell"/>
</dbReference>
<feature type="domain" description="Bromo" evidence="16">
    <location>
        <begin position="202"/>
        <end position="272"/>
    </location>
</feature>
<dbReference type="InterPro" id="IPR001965">
    <property type="entry name" value="Znf_PHD"/>
</dbReference>
<sequence>MESIGTAEERDSVINANGRTGGGYAPLPPTSVPLSTGTDTPSTTGQVTMTSLGATSNPPPPPPLPPSINGPTTHEGDGVSFETTSSTVGEEGSDGSSFPSKLVLILKKKKLTSKDGGGDSFEKQVKEISKNDSYCWVCHEGGEVLCCDKCPRVFHLQCSGLAKAPDDDEEWICPVCKNISRKPKRSRPYNLKELLKLAISRMMFPGTEIFQKDIPEDIISHYREYVFHPMHLGIIKERVLSGYYNSTREFLHQTEWILHNCIIYNGGKHALTKIAKGIVKICKEDMREVELCPSCYGLTVKQPNDWFCIPCNPPHKVVLAKVRGYPLWPAKLISETSDKCDVRFFGQHDRSLVPRNCIQALNGPPPTPTTKTAHWTIAMDELSKYRNNINLMLKYIDTGKTPDEFIAEKMAEPSKPAPPAPPREPAVKIPRPPKKEKSDRLATPSQQNMSVSPTPSSSHNGYPNDRAESESRESSVAPPPTYHVSNHVPCSPQIVVVNPPLSSDESGTIHGNSASFAQSSEPSGHCSEPSSPGSDAGGLTIDLGEREEGKGKRVAPSANKSMLKGSKKVNKMGPEVFSFNSKYSAQVINPPSSYHRSSGGVASSGSNSQSRPGDALSLITHNLAEKRALELRDSSAHEGGEEDMETAFSSIYPPGKRAIAVVDPNAKRQPKRKKGAGGDVSPQKSSRKLRNKKNEIPSYSYEGTPSLITGYDTNGYASCIQRGGVMETDEVTGNSGGGGSGYVNYGEGLLANTMRTIDQSYNARLDGMVGSSSDMGYQYFSEKLMSSIKTVVIEMLSIFESKGKSGAKQIKEHLHTAWPVPDSRSQLEKLKKELKEEMEKSMEVVRTSADIERQQVIAEVKAQAEAEKELAILETKKKKWCSYCFKEAQYNCCWNANYCNDVCQQSHWPEHMSQCTQVQTPPTALAPPPRTPASALDGSGAKLLSPSQTDQSVFTFSEASSSHLQNPIEGTGGVSAPVPSLKLSYEYPIQGPPADMVATVTTVPDSQTMLSLTEDSIVSIEQLVNHAAMLVHPTSPQGFQTVMIGQPSQSRFQSTSPGHSSRLIAPPLSSSSYGIHMPPLSHHAHPNVIHQLPRPLSPSTPPINSMDPPTHSLHLAPPIAPPTHSLDGHPHSLHIAPPTHSIENPTHSLHVGNTFSWPYQQPVGSIAHDLSQGLPLMPQLPANTPTTQPNPLFRVF</sequence>
<reference evidence="21" key="1">
    <citation type="journal article" date="2010" name="Nature">
        <title>The Amphimedon queenslandica genome and the evolution of animal complexity.</title>
        <authorList>
            <person name="Srivastava M."/>
            <person name="Simakov O."/>
            <person name="Chapman J."/>
            <person name="Fahey B."/>
            <person name="Gauthier M.E."/>
            <person name="Mitros T."/>
            <person name="Richards G.S."/>
            <person name="Conaco C."/>
            <person name="Dacre M."/>
            <person name="Hellsten U."/>
            <person name="Larroux C."/>
            <person name="Putnam N.H."/>
            <person name="Stanke M."/>
            <person name="Adamska M."/>
            <person name="Darling A."/>
            <person name="Degnan S.M."/>
            <person name="Oakley T.H."/>
            <person name="Plachetzki D.C."/>
            <person name="Zhai Y."/>
            <person name="Adamski M."/>
            <person name="Calcino A."/>
            <person name="Cummins S.F."/>
            <person name="Goodstein D.M."/>
            <person name="Harris C."/>
            <person name="Jackson D.J."/>
            <person name="Leys S.P."/>
            <person name="Shu S."/>
            <person name="Woodcroft B.J."/>
            <person name="Vervoort M."/>
            <person name="Kosik K.S."/>
            <person name="Manning G."/>
            <person name="Degnan B.M."/>
            <person name="Rokhsar D.S."/>
        </authorList>
    </citation>
    <scope>NUCLEOTIDE SEQUENCE [LARGE SCALE GENOMIC DNA]</scope>
</reference>
<dbReference type="InterPro" id="IPR044075">
    <property type="entry name" value="PRKCBP1_PHD"/>
</dbReference>
<dbReference type="Pfam" id="PF00628">
    <property type="entry name" value="PHD"/>
    <property type="match status" value="1"/>
</dbReference>
<keyword evidence="4" id="KW-0479">Metal-binding</keyword>
<dbReference type="SMART" id="SM00297">
    <property type="entry name" value="BROMO"/>
    <property type="match status" value="1"/>
</dbReference>
<evidence type="ECO:0000256" key="2">
    <source>
        <dbReference type="ARBA" id="ARBA00004286"/>
    </source>
</evidence>
<evidence type="ECO:0000256" key="14">
    <source>
        <dbReference type="SAM" id="Coils"/>
    </source>
</evidence>
<dbReference type="Pfam" id="PF24324">
    <property type="entry name" value="MYND_ZMYND11_ZMYD8"/>
    <property type="match status" value="1"/>
</dbReference>
<dbReference type="GO" id="GO:0003714">
    <property type="term" value="F:transcription corepressor activity"/>
    <property type="evidence" value="ECO:0007669"/>
    <property type="project" value="TreeGrafter"/>
</dbReference>
<accession>A0AAN0J2W0</accession>
<comment type="subcellular location">
    <subcellularLocation>
        <location evidence="2">Chromosome</location>
    </subcellularLocation>
    <subcellularLocation>
        <location evidence="1">Nucleus</location>
    </subcellularLocation>
</comment>
<dbReference type="InterPro" id="IPR057053">
    <property type="entry name" value="MYND_ZMYND11_ZMYD8"/>
</dbReference>
<evidence type="ECO:0000256" key="4">
    <source>
        <dbReference type="ARBA" id="ARBA00022723"/>
    </source>
</evidence>
<dbReference type="EnsemblMetazoa" id="XM_019995502.1">
    <property type="protein sequence ID" value="XP_019851061.1"/>
    <property type="gene ID" value="LOC100632791"/>
</dbReference>
<dbReference type="PROSITE" id="PS50812">
    <property type="entry name" value="PWWP"/>
    <property type="match status" value="1"/>
</dbReference>
<dbReference type="AlphaFoldDB" id="A0AAN0J2W0"/>
<feature type="compositionally biased region" description="Low complexity" evidence="15">
    <location>
        <begin position="597"/>
        <end position="610"/>
    </location>
</feature>
<evidence type="ECO:0000256" key="9">
    <source>
        <dbReference type="ARBA" id="ARBA00023117"/>
    </source>
</evidence>
<dbReference type="InterPro" id="IPR013083">
    <property type="entry name" value="Znf_RING/FYVE/PHD"/>
</dbReference>
<evidence type="ECO:0000256" key="5">
    <source>
        <dbReference type="ARBA" id="ARBA00022771"/>
    </source>
</evidence>
<dbReference type="InterPro" id="IPR019787">
    <property type="entry name" value="Znf_PHD-finger"/>
</dbReference>
<keyword evidence="3" id="KW-0158">Chromosome</keyword>
<evidence type="ECO:0000259" key="17">
    <source>
        <dbReference type="PROSITE" id="PS50016"/>
    </source>
</evidence>
<dbReference type="PANTHER" id="PTHR46453:SF5">
    <property type="entry name" value="PROTEIN KINASE C-BINDING PROTEIN 1 ISOFORM X1"/>
    <property type="match status" value="1"/>
</dbReference>
<keyword evidence="10" id="KW-0804">Transcription</keyword>
<dbReference type="PROSITE" id="PS50865">
    <property type="entry name" value="ZF_MYND_2"/>
    <property type="match status" value="1"/>
</dbReference>
<dbReference type="Gene3D" id="3.30.40.10">
    <property type="entry name" value="Zinc/RING finger domain, C3HC4 (zinc finger)"/>
    <property type="match status" value="1"/>
</dbReference>
<dbReference type="KEGG" id="aqu:100632791"/>
<evidence type="ECO:0000256" key="10">
    <source>
        <dbReference type="ARBA" id="ARBA00023163"/>
    </source>
</evidence>
<keyword evidence="8" id="KW-0805">Transcription regulation</keyword>
<dbReference type="SUPFAM" id="SSF63748">
    <property type="entry name" value="Tudor/PWWP/MBT"/>
    <property type="match status" value="1"/>
</dbReference>
<dbReference type="Gene3D" id="1.20.920.10">
    <property type="entry name" value="Bromodomain-like"/>
    <property type="match status" value="1"/>
</dbReference>
<dbReference type="InterPro" id="IPR001487">
    <property type="entry name" value="Bromodomain"/>
</dbReference>
<dbReference type="SMART" id="SM00249">
    <property type="entry name" value="PHD"/>
    <property type="match status" value="1"/>
</dbReference>
<keyword evidence="7" id="KW-0156">Chromatin regulator</keyword>
<evidence type="ECO:0000256" key="15">
    <source>
        <dbReference type="SAM" id="MobiDB-lite"/>
    </source>
</evidence>
<evidence type="ECO:0000259" key="19">
    <source>
        <dbReference type="PROSITE" id="PS50865"/>
    </source>
</evidence>
<dbReference type="InterPro" id="IPR011011">
    <property type="entry name" value="Znf_FYVE_PHD"/>
</dbReference>
<evidence type="ECO:0000256" key="7">
    <source>
        <dbReference type="ARBA" id="ARBA00022853"/>
    </source>
</evidence>
<feature type="region of interest" description="Disordered" evidence="15">
    <location>
        <begin position="1"/>
        <end position="97"/>
    </location>
</feature>
<name>A0AAN0J2W0_AMPQE</name>
<feature type="region of interest" description="Disordered" evidence="15">
    <location>
        <begin position="412"/>
        <end position="569"/>
    </location>
</feature>
<evidence type="ECO:0000259" key="16">
    <source>
        <dbReference type="PROSITE" id="PS50014"/>
    </source>
</evidence>
<evidence type="ECO:0000256" key="3">
    <source>
        <dbReference type="ARBA" id="ARBA00022454"/>
    </source>
</evidence>
<proteinExistence type="predicted"/>
<dbReference type="FunFam" id="6.10.140.2220:FF:000002">
    <property type="entry name" value="Protein kinase C-binding protein 1 isoform C"/>
    <property type="match status" value="1"/>
</dbReference>
<evidence type="ECO:0000259" key="18">
    <source>
        <dbReference type="PROSITE" id="PS50812"/>
    </source>
</evidence>
<feature type="coiled-coil region" evidence="14">
    <location>
        <begin position="820"/>
        <end position="847"/>
    </location>
</feature>
<evidence type="ECO:0000256" key="6">
    <source>
        <dbReference type="ARBA" id="ARBA00022833"/>
    </source>
</evidence>
<feature type="compositionally biased region" description="Polar residues" evidence="15">
    <location>
        <begin position="500"/>
        <end position="533"/>
    </location>
</feature>
<keyword evidence="11" id="KW-0539">Nucleus</keyword>
<keyword evidence="21" id="KW-1185">Reference proteome</keyword>
<protein>
    <recommendedName>
        <fullName evidence="22">Protein kinase C-binding protein 1</fullName>
    </recommendedName>
</protein>
<dbReference type="GO" id="GO:0005694">
    <property type="term" value="C:chromosome"/>
    <property type="evidence" value="ECO:0007669"/>
    <property type="project" value="UniProtKB-SubCell"/>
</dbReference>
<dbReference type="Pfam" id="PF00439">
    <property type="entry name" value="Bromodomain"/>
    <property type="match status" value="1"/>
</dbReference>
<evidence type="ECO:0000256" key="13">
    <source>
        <dbReference type="PROSITE-ProRule" id="PRU00134"/>
    </source>
</evidence>
<dbReference type="PANTHER" id="PTHR46453">
    <property type="entry name" value="PROTEIN KINASE C-BINDING PROTEIN 1"/>
    <property type="match status" value="1"/>
</dbReference>
<dbReference type="SUPFAM" id="SSF47370">
    <property type="entry name" value="Bromodomain"/>
    <property type="match status" value="1"/>
</dbReference>
<feature type="compositionally biased region" description="Polar residues" evidence="15">
    <location>
        <begin position="81"/>
        <end position="97"/>
    </location>
</feature>
<dbReference type="Gene3D" id="2.30.30.140">
    <property type="match status" value="1"/>
</dbReference>
<dbReference type="CDD" id="cd15538">
    <property type="entry name" value="PHD_PRKCBP1"/>
    <property type="match status" value="1"/>
</dbReference>
<dbReference type="PROSITE" id="PS01360">
    <property type="entry name" value="ZF_MYND_1"/>
    <property type="match status" value="1"/>
</dbReference>
<dbReference type="GO" id="GO:0008270">
    <property type="term" value="F:zinc ion binding"/>
    <property type="evidence" value="ECO:0007669"/>
    <property type="project" value="UniProtKB-KW"/>
</dbReference>
<dbReference type="InterPro" id="IPR000313">
    <property type="entry name" value="PWWP_dom"/>
</dbReference>
<evidence type="ECO:0008006" key="22">
    <source>
        <dbReference type="Google" id="ProtNLM"/>
    </source>
</evidence>
<dbReference type="PROSITE" id="PS01359">
    <property type="entry name" value="ZF_PHD_1"/>
    <property type="match status" value="1"/>
</dbReference>
<feature type="region of interest" description="Disordered" evidence="15">
    <location>
        <begin position="587"/>
        <end position="618"/>
    </location>
</feature>
<keyword evidence="9 12" id="KW-0103">Bromodomain</keyword>
<feature type="domain" description="PHD-type" evidence="17">
    <location>
        <begin position="132"/>
        <end position="179"/>
    </location>
</feature>
<organism evidence="20 21">
    <name type="scientific">Amphimedon queenslandica</name>
    <name type="common">Sponge</name>
    <dbReference type="NCBI Taxonomy" id="400682"/>
    <lineage>
        <taxon>Eukaryota</taxon>
        <taxon>Metazoa</taxon>
        <taxon>Porifera</taxon>
        <taxon>Demospongiae</taxon>
        <taxon>Heteroscleromorpha</taxon>
        <taxon>Haplosclerida</taxon>
        <taxon>Niphatidae</taxon>
        <taxon>Amphimedon</taxon>
    </lineage>
</organism>
<evidence type="ECO:0000256" key="1">
    <source>
        <dbReference type="ARBA" id="ARBA00004123"/>
    </source>
</evidence>
<dbReference type="PROSITE" id="PS50014">
    <property type="entry name" value="BROMODOMAIN_2"/>
    <property type="match status" value="1"/>
</dbReference>
<keyword evidence="5 13" id="KW-0863">Zinc-finger</keyword>
<feature type="region of interest" description="Disordered" evidence="15">
    <location>
        <begin position="661"/>
        <end position="700"/>
    </location>
</feature>
<feature type="compositionally biased region" description="Polar residues" evidence="15">
    <location>
        <begin position="443"/>
        <end position="461"/>
    </location>
</feature>
<evidence type="ECO:0000313" key="21">
    <source>
        <dbReference type="Proteomes" id="UP000007879"/>
    </source>
</evidence>
<dbReference type="SUPFAM" id="SSF57903">
    <property type="entry name" value="FYVE/PHD zinc finger"/>
    <property type="match status" value="1"/>
</dbReference>
<dbReference type="SMART" id="SM00293">
    <property type="entry name" value="PWWP"/>
    <property type="match status" value="1"/>
</dbReference>
<dbReference type="InterPro" id="IPR019786">
    <property type="entry name" value="Zinc_finger_PHD-type_CS"/>
</dbReference>
<dbReference type="GO" id="GO:0140006">
    <property type="term" value="F:histone H3 reader activity"/>
    <property type="evidence" value="ECO:0007669"/>
    <property type="project" value="UniProtKB-ARBA"/>
</dbReference>
<evidence type="ECO:0000313" key="20">
    <source>
        <dbReference type="EnsemblMetazoa" id="XP_019851061.1"/>
    </source>
</evidence>
<dbReference type="SUPFAM" id="SSF144232">
    <property type="entry name" value="HIT/MYND zinc finger-like"/>
    <property type="match status" value="1"/>
</dbReference>
<evidence type="ECO:0000256" key="8">
    <source>
        <dbReference type="ARBA" id="ARBA00023015"/>
    </source>
</evidence>
<keyword evidence="14" id="KW-0175">Coiled coil</keyword>
<dbReference type="Gene3D" id="6.10.140.2220">
    <property type="match status" value="1"/>
</dbReference>
<dbReference type="InterPro" id="IPR002893">
    <property type="entry name" value="Znf_MYND"/>
</dbReference>
<feature type="domain" description="PWWP" evidence="18">
    <location>
        <begin position="314"/>
        <end position="363"/>
    </location>
</feature>